<proteinExistence type="predicted"/>
<dbReference type="OrthoDB" id="887138at2"/>
<dbReference type="AlphaFoldDB" id="A0A2Z3GQD7"/>
<dbReference type="EMBL" id="CP029145">
    <property type="protein sequence ID" value="AWM33506.1"/>
    <property type="molecule type" value="Genomic_DNA"/>
</dbReference>
<dbReference type="InterPro" id="IPR001387">
    <property type="entry name" value="Cro/C1-type_HTH"/>
</dbReference>
<feature type="domain" description="HTH cro/C1-type" evidence="1">
    <location>
        <begin position="17"/>
        <end position="61"/>
    </location>
</feature>
<dbReference type="Gene3D" id="1.10.260.40">
    <property type="entry name" value="lambda repressor-like DNA-binding domains"/>
    <property type="match status" value="1"/>
</dbReference>
<dbReference type="KEGG" id="hnv:DDQ68_12345"/>
<protein>
    <recommendedName>
        <fullName evidence="1">HTH cro/C1-type domain-containing protein</fullName>
    </recommendedName>
</protein>
<evidence type="ECO:0000259" key="1">
    <source>
        <dbReference type="PROSITE" id="PS50943"/>
    </source>
</evidence>
<organism evidence="2 3">
    <name type="scientific">Hymenobacter nivis</name>
    <dbReference type="NCBI Taxonomy" id="1850093"/>
    <lineage>
        <taxon>Bacteria</taxon>
        <taxon>Pseudomonadati</taxon>
        <taxon>Bacteroidota</taxon>
        <taxon>Cytophagia</taxon>
        <taxon>Cytophagales</taxon>
        <taxon>Hymenobacteraceae</taxon>
        <taxon>Hymenobacter</taxon>
    </lineage>
</organism>
<name>A0A2Z3GQD7_9BACT</name>
<reference evidence="3" key="1">
    <citation type="submission" date="2018-04" db="EMBL/GenBank/DDBJ databases">
        <title>Complete genome of Antarctic heterotrophic bacterium Hymenobacter nivis.</title>
        <authorList>
            <person name="Terashima M."/>
        </authorList>
    </citation>
    <scope>NUCLEOTIDE SEQUENCE [LARGE SCALE GENOMIC DNA]</scope>
    <source>
        <strain evidence="3">NBRC 111535</strain>
    </source>
</reference>
<accession>A0A2Z3GQD7</accession>
<dbReference type="CDD" id="cd00093">
    <property type="entry name" value="HTH_XRE"/>
    <property type="match status" value="1"/>
</dbReference>
<gene>
    <name evidence="2" type="ORF">DDQ68_12345</name>
</gene>
<keyword evidence="3" id="KW-1185">Reference proteome</keyword>
<dbReference type="GO" id="GO:0003677">
    <property type="term" value="F:DNA binding"/>
    <property type="evidence" value="ECO:0007669"/>
    <property type="project" value="InterPro"/>
</dbReference>
<dbReference type="Proteomes" id="UP000245999">
    <property type="component" value="Chromosome"/>
</dbReference>
<dbReference type="InterPro" id="IPR010982">
    <property type="entry name" value="Lambda_DNA-bd_dom_sf"/>
</dbReference>
<evidence type="ECO:0000313" key="2">
    <source>
        <dbReference type="EMBL" id="AWM33506.1"/>
    </source>
</evidence>
<sequence length="207" mass="21789">MLPTNMALHCLSSDSVVADVRRHFGLSQQELAGWLGVSNAQAGHLETGRRALAGDAAEALAPLVARLPLPGAVPVTGALRLASAALPALALAPPDAAPLAARLDYCQHHARRLRRALVPLEAQAATAARWAAALPALRAALPPDPGPAAAPDPATAWPAWQAWHRHRWLDQRPPALPPDLSARYHLLRLQAEALEAEAAALAALLPR</sequence>
<dbReference type="PROSITE" id="PS50943">
    <property type="entry name" value="HTH_CROC1"/>
    <property type="match status" value="1"/>
</dbReference>
<evidence type="ECO:0000313" key="3">
    <source>
        <dbReference type="Proteomes" id="UP000245999"/>
    </source>
</evidence>
<dbReference type="SUPFAM" id="SSF47413">
    <property type="entry name" value="lambda repressor-like DNA-binding domains"/>
    <property type="match status" value="1"/>
</dbReference>